<accession>A0A532V5Q8</accession>
<dbReference type="FunFam" id="3.40.50.970:FF:000039">
    <property type="entry name" value="Indolepyruvate oxidoreductase subunit IorA"/>
    <property type="match status" value="1"/>
</dbReference>
<evidence type="ECO:0000256" key="7">
    <source>
        <dbReference type="ARBA" id="ARBA00022723"/>
    </source>
</evidence>
<proteinExistence type="predicted"/>
<evidence type="ECO:0000256" key="8">
    <source>
        <dbReference type="ARBA" id="ARBA00022982"/>
    </source>
</evidence>
<dbReference type="CDD" id="cd02008">
    <property type="entry name" value="TPP_IOR_alpha"/>
    <property type="match status" value="1"/>
</dbReference>
<dbReference type="InterPro" id="IPR045025">
    <property type="entry name" value="HACL1-like"/>
</dbReference>
<feature type="binding site" evidence="15">
    <location>
        <position position="575"/>
    </location>
    <ligand>
        <name>[4Fe-4S] cluster</name>
        <dbReference type="ChEBI" id="CHEBI:49883"/>
        <label>1</label>
    </ligand>
</feature>
<dbReference type="PROSITE" id="PS51379">
    <property type="entry name" value="4FE4S_FER_2"/>
    <property type="match status" value="1"/>
</dbReference>
<keyword evidence="17" id="KW-0670">Pyruvate</keyword>
<comment type="caution">
    <text evidence="17">The sequence shown here is derived from an EMBL/GenBank/DDBJ whole genome shotgun (WGS) entry which is preliminary data.</text>
</comment>
<feature type="binding site" evidence="15">
    <location>
        <position position="572"/>
    </location>
    <ligand>
        <name>[4Fe-4S] cluster</name>
        <dbReference type="ChEBI" id="CHEBI:49883"/>
        <label>1</label>
    </ligand>
</feature>
<evidence type="ECO:0000313" key="18">
    <source>
        <dbReference type="Proteomes" id="UP000319619"/>
    </source>
</evidence>
<name>A0A532V5Q8_UNCL8</name>
<dbReference type="NCBIfam" id="TIGR03336">
    <property type="entry name" value="IOR_alpha"/>
    <property type="match status" value="1"/>
</dbReference>
<dbReference type="PANTHER" id="PTHR43710:SF7">
    <property type="entry name" value="INDOLEPYRUVATE OXIDOREDUCTASE SUBUNIT IORA"/>
    <property type="match status" value="1"/>
</dbReference>
<dbReference type="GO" id="GO:0046872">
    <property type="term" value="F:metal ion binding"/>
    <property type="evidence" value="ECO:0007669"/>
    <property type="project" value="UniProtKB-UniRule"/>
</dbReference>
<feature type="binding site" evidence="15">
    <location>
        <position position="581"/>
    </location>
    <ligand>
        <name>[4Fe-4S] cluster</name>
        <dbReference type="ChEBI" id="CHEBI:49883"/>
        <label>2</label>
    </ligand>
</feature>
<dbReference type="GO" id="GO:0043805">
    <property type="term" value="F:indolepyruvate ferredoxin oxidoreductase activity"/>
    <property type="evidence" value="ECO:0007669"/>
    <property type="project" value="UniProtKB-UniRule"/>
</dbReference>
<dbReference type="EMBL" id="NJBN01000001">
    <property type="protein sequence ID" value="TKJ42531.1"/>
    <property type="molecule type" value="Genomic_DNA"/>
</dbReference>
<keyword evidence="8 14" id="KW-0249">Electron transport</keyword>
<feature type="binding site" evidence="15">
    <location>
        <position position="610"/>
    </location>
    <ligand>
        <name>[4Fe-4S] cluster</name>
        <dbReference type="ChEBI" id="CHEBI:49883"/>
        <label>1</label>
    </ligand>
</feature>
<evidence type="ECO:0000256" key="2">
    <source>
        <dbReference type="ARBA" id="ARBA00011238"/>
    </source>
</evidence>
<keyword evidence="7 14" id="KW-0479">Metal-binding</keyword>
<feature type="binding site" evidence="15">
    <location>
        <position position="606"/>
    </location>
    <ligand>
        <name>[4Fe-4S] cluster</name>
        <dbReference type="ChEBI" id="CHEBI:49883"/>
        <label>2</label>
    </ligand>
</feature>
<dbReference type="Gene3D" id="3.40.50.970">
    <property type="match status" value="2"/>
</dbReference>
<dbReference type="Gene3D" id="3.30.70.20">
    <property type="match status" value="1"/>
</dbReference>
<feature type="binding site" evidence="15">
    <location>
        <position position="600"/>
    </location>
    <ligand>
        <name>[4Fe-4S] cluster</name>
        <dbReference type="ChEBI" id="CHEBI:49883"/>
        <label>2</label>
    </ligand>
</feature>
<evidence type="ECO:0000256" key="5">
    <source>
        <dbReference type="ARBA" id="ARBA00022448"/>
    </source>
</evidence>
<organism evidence="17 18">
    <name type="scientific">candidate division LCP-89 bacterium B3_LCP</name>
    <dbReference type="NCBI Taxonomy" id="2012998"/>
    <lineage>
        <taxon>Bacteria</taxon>
        <taxon>Pseudomonadati</taxon>
        <taxon>Bacteria division LCP-89</taxon>
    </lineage>
</organism>
<dbReference type="Pfam" id="PF02775">
    <property type="entry name" value="TPP_enzyme_C"/>
    <property type="match status" value="1"/>
</dbReference>
<keyword evidence="9 14" id="KW-0560">Oxidoreductase</keyword>
<dbReference type="SUPFAM" id="SSF52518">
    <property type="entry name" value="Thiamin diphosphate-binding fold (THDP-binding)"/>
    <property type="match status" value="2"/>
</dbReference>
<dbReference type="SUPFAM" id="SSF52922">
    <property type="entry name" value="TK C-terminal domain-like"/>
    <property type="match status" value="1"/>
</dbReference>
<feature type="binding site" evidence="15">
    <location>
        <position position="569"/>
    </location>
    <ligand>
        <name>[4Fe-4S] cluster</name>
        <dbReference type="ChEBI" id="CHEBI:49883"/>
        <label>1</label>
    </ligand>
</feature>
<dbReference type="Proteomes" id="UP000319619">
    <property type="component" value="Unassembled WGS sequence"/>
</dbReference>
<dbReference type="GO" id="GO:0051539">
    <property type="term" value="F:4 iron, 4 sulfur cluster binding"/>
    <property type="evidence" value="ECO:0007669"/>
    <property type="project" value="UniProtKB-UniRule"/>
</dbReference>
<evidence type="ECO:0000256" key="11">
    <source>
        <dbReference type="ARBA" id="ARBA00023014"/>
    </source>
</evidence>
<dbReference type="InterPro" id="IPR009014">
    <property type="entry name" value="Transketo_C/PFOR_II"/>
</dbReference>
<dbReference type="GO" id="GO:0044281">
    <property type="term" value="P:small molecule metabolic process"/>
    <property type="evidence" value="ECO:0007669"/>
    <property type="project" value="UniProtKB-ARBA"/>
</dbReference>
<dbReference type="InterPro" id="IPR002880">
    <property type="entry name" value="Pyrv_Fd/Flavodoxin_OxRdtase_N"/>
</dbReference>
<dbReference type="AlphaFoldDB" id="A0A532V5Q8"/>
<dbReference type="Gene3D" id="3.40.50.920">
    <property type="match status" value="1"/>
</dbReference>
<dbReference type="InterPro" id="IPR017721">
    <property type="entry name" value="IorA"/>
</dbReference>
<dbReference type="Pfam" id="PF01855">
    <property type="entry name" value="POR_N"/>
    <property type="match status" value="1"/>
</dbReference>
<dbReference type="EC" id="1.2.7.8" evidence="3 14"/>
<keyword evidence="5 14" id="KW-0813">Transport</keyword>
<evidence type="ECO:0000256" key="9">
    <source>
        <dbReference type="ARBA" id="ARBA00023002"/>
    </source>
</evidence>
<evidence type="ECO:0000259" key="16">
    <source>
        <dbReference type="PROSITE" id="PS51379"/>
    </source>
</evidence>
<evidence type="ECO:0000256" key="12">
    <source>
        <dbReference type="ARBA" id="ARBA00030514"/>
    </source>
</evidence>
<keyword evidence="6 14" id="KW-0004">4Fe-4S</keyword>
<evidence type="ECO:0000256" key="6">
    <source>
        <dbReference type="ARBA" id="ARBA00022485"/>
    </source>
</evidence>
<dbReference type="GO" id="GO:0030976">
    <property type="term" value="F:thiamine pyrophosphate binding"/>
    <property type="evidence" value="ECO:0007669"/>
    <property type="project" value="InterPro"/>
</dbReference>
<feature type="binding site" evidence="15">
    <location>
        <position position="603"/>
    </location>
    <ligand>
        <name>[4Fe-4S] cluster</name>
        <dbReference type="ChEBI" id="CHEBI:49883"/>
        <label>2</label>
    </ligand>
</feature>
<keyword evidence="11 14" id="KW-0411">Iron-sulfur</keyword>
<evidence type="ECO:0000256" key="4">
    <source>
        <dbReference type="ARBA" id="ARBA00017710"/>
    </source>
</evidence>
<dbReference type="SUPFAM" id="SSF54862">
    <property type="entry name" value="4Fe-4S ferredoxins"/>
    <property type="match status" value="1"/>
</dbReference>
<dbReference type="PANTHER" id="PTHR43710">
    <property type="entry name" value="2-HYDROXYACYL-COA LYASE"/>
    <property type="match status" value="1"/>
</dbReference>
<feature type="domain" description="4Fe-4S ferredoxin-type" evidence="16">
    <location>
        <begin position="591"/>
        <end position="619"/>
    </location>
</feature>
<comment type="subunit">
    <text evidence="2">Heterodimer of the IorA and IorB subunits.</text>
</comment>
<gene>
    <name evidence="17" type="primary">iorA</name>
    <name evidence="17" type="ORF">CEE37_02255</name>
</gene>
<dbReference type="InterPro" id="IPR011766">
    <property type="entry name" value="TPP_enzyme_TPP-bd"/>
</dbReference>
<sequence>MEEVVEKKNRTEILLGNVAIARGLVEAGTQVAASYPGTPSSEILPGVVRFKKEENLPIYTEWSANEKIAFETALAASWCGKRAACSMKMVGLNVAADPLMSAAYTGVKGGFLIIVADDPGPHSSQTEQDTRMFAHFAKVPCLDPADPEEARQMVNIGYELSEEFRVPVILRPAIRVCHAKQPIEFLEIKQLDRPAEFEKETSRWAATPKFRLALHHELNEKLTKIKDKFESLTELNPIYFEDSKSELGIIASGVPFANALDILKSWGVEMPVLKIGTPYPLPEKRVAEFIKRFRKVLILEETDYTIEMQIRDKSSITGRMDGFVPQAGELVPEVIASMLARFLDYQENEDTALTQVIAQIDKQPRRPTLCPGCPHRASFYAIKRAFPKAIFPSDIGCYTLGTNLDAVDTCVDMGGAITIAHGLAVAYAQNEKKQPVIATIGDSTFYHAGIPPLLNSVYNDARYVLVILDNEITAMTGFQPTPGSGVLADGAQGRQIPLENVVRGCGVEYLKIINPYNVEEMIKETREAVAYTRREDGGVAVLISRFPCVLREPSILKDNPVRVTITDECNGCMLCVDRFECPAILKDDTGEKVVIDRKICVDCGVCMVSCYRNAIVPAK</sequence>
<evidence type="ECO:0000256" key="15">
    <source>
        <dbReference type="PIRSR" id="PIRSR006439-50"/>
    </source>
</evidence>
<evidence type="ECO:0000256" key="3">
    <source>
        <dbReference type="ARBA" id="ARBA00012812"/>
    </source>
</evidence>
<evidence type="ECO:0000256" key="13">
    <source>
        <dbReference type="ARBA" id="ARBA00048332"/>
    </source>
</evidence>
<evidence type="ECO:0000256" key="14">
    <source>
        <dbReference type="PIRNR" id="PIRNR006439"/>
    </source>
</evidence>
<dbReference type="InterPro" id="IPR017896">
    <property type="entry name" value="4Fe4S_Fe-S-bd"/>
</dbReference>
<dbReference type="InterPro" id="IPR029061">
    <property type="entry name" value="THDP-binding"/>
</dbReference>
<reference evidence="17 18" key="1">
    <citation type="submission" date="2017-06" db="EMBL/GenBank/DDBJ databases">
        <title>Novel microbial phyla capable of carbon fixation and sulfur reduction in deep-sea sediments.</title>
        <authorList>
            <person name="Huang J."/>
            <person name="Baker B."/>
            <person name="Wang Y."/>
        </authorList>
    </citation>
    <scope>NUCLEOTIDE SEQUENCE [LARGE SCALE GENOMIC DNA]</scope>
    <source>
        <strain evidence="17">B3_LCP</strain>
    </source>
</reference>
<dbReference type="PIRSF" id="PIRSF006439">
    <property type="entry name" value="Indolepyruvate_ferr_oxidored"/>
    <property type="match status" value="1"/>
</dbReference>
<protein>
    <recommendedName>
        <fullName evidence="4 14">Indolepyruvate oxidoreductase subunit IorA</fullName>
        <shortName evidence="14">IOR</shortName>
        <ecNumber evidence="3 14">1.2.7.8</ecNumber>
    </recommendedName>
    <alternativeName>
        <fullName evidence="12 14">Indolepyruvate ferredoxin oxidoreductase subunit alpha</fullName>
    </alternativeName>
</protein>
<dbReference type="CDD" id="cd07034">
    <property type="entry name" value="TPP_PYR_PFOR_IOR-alpha_like"/>
    <property type="match status" value="1"/>
</dbReference>
<comment type="catalytic activity">
    <reaction evidence="13 14">
        <text>indole-3-pyruvate + 2 oxidized [2Fe-2S]-[ferredoxin] + CoA = (indol-3-yl)acetyl-CoA + 2 reduced [2Fe-2S]-[ferredoxin] + CO2 + H(+)</text>
        <dbReference type="Rhea" id="RHEA:12645"/>
        <dbReference type="Rhea" id="RHEA-COMP:10000"/>
        <dbReference type="Rhea" id="RHEA-COMP:10001"/>
        <dbReference type="ChEBI" id="CHEBI:15378"/>
        <dbReference type="ChEBI" id="CHEBI:16526"/>
        <dbReference type="ChEBI" id="CHEBI:17640"/>
        <dbReference type="ChEBI" id="CHEBI:33737"/>
        <dbReference type="ChEBI" id="CHEBI:33738"/>
        <dbReference type="ChEBI" id="CHEBI:57271"/>
        <dbReference type="ChEBI" id="CHEBI:57287"/>
        <dbReference type="EC" id="1.2.7.8"/>
    </reaction>
</comment>
<evidence type="ECO:0000256" key="1">
    <source>
        <dbReference type="ARBA" id="ARBA00002995"/>
    </source>
</evidence>
<evidence type="ECO:0000313" key="17">
    <source>
        <dbReference type="EMBL" id="TKJ42531.1"/>
    </source>
</evidence>
<comment type="function">
    <text evidence="1 14">Catalyzes the ferredoxin-dependent oxidative decarboxylation of arylpyruvates.</text>
</comment>
<evidence type="ECO:0000256" key="10">
    <source>
        <dbReference type="ARBA" id="ARBA00023004"/>
    </source>
</evidence>
<keyword evidence="10 14" id="KW-0408">Iron</keyword>
<comment type="cofactor">
    <cofactor evidence="14 15">
        <name>[4Fe-4S] cluster</name>
        <dbReference type="ChEBI" id="CHEBI:49883"/>
    </cofactor>
    <text evidence="14 15">Binds 2 [4Fe-4S] clusters. In this family the first cluster has a non-standard and varying [4Fe-4S] binding motif CX(2)CX(2)CX(4-5)CP.</text>
</comment>